<sequence length="1040" mass="113680">MHRLQTGTILTLIIGALLWVVASAPLYGSEVLDVVGKYESVWTSPPTRTPANFAVDGPLLGNGDMLAAISGPPQAVVFHLGKNDFWRLQQGNGNAAPQPVGTFTLSTADLVGASYQVNQSLVDATTRLNFDRGDGVLRMESRVLAQENLLLIGLTAEQRSFEVVCGLTAHSGRGSVSASGDSGGVLWIERAFGADVVDIPTKVACAMTTLGGSTSGQVALTIAAGETVWVAVSMDSLFKSTTPRDDVIVRCAGLLESDIPGLIAAHAAWWAGYWDKAWIEIGDPEIELAYYRSYYGMGSCSRDPEFPPAIFGWTTTNNPRWNGDYHTNYNFQTPFYALASGNRLEQLTPHDAPVFDFMSRAQGYATDIFGSGTDPWGVIFGVGIGPKGIDTTYNHGSFSFPNKEQGVLTFGQRSDAALCLVNMADRWRRSYDPAYGEKVYPFAKEVAAFWENYLVWDAANSRYVINNDSVHEGSGADFNSILSLGLIRNTFDFVLDLSNELDRDADKRAAWQDILEKISGYTTHFKKAPDGSSLEVFRYSEVGTSWWSSNTLGIKPIFPAGSINYESDPNLVQYARNTIEVMQRWNDSNGSNSFFPAAVQIGYEPRVILNQLGTYVRNMYPNGFLVNNPHGIENFSTVPSTINEMLCMSRVAVGYSGPTGPFPARDESILRLFPVWPRERDARFTRLRAWGGFLVSSSLWAGEVQFVELTSEQGRDCIIRNPWPGQAARLYRNGETAEVVSGATFSFATSPDETIRLFPGEHALSEEAQNRLMRSPSSISGTPVGGQNLSFESGITGWTVNGGTSTFDDLAAWTSSPLPDGSHARGIRANDPGDPISISQDFGPAATGTYLVSFHVADRINEKWLNYRVELLAGDQVLFDRDSATDPSLRPPNGSTSHLGAWGQGGTEGSWHKLRLQAEVPVSLAGQTLTLRFTSSTQSTGDDGNHHDFALDHVALNFVSDSWPLKAYIQKRNTLADGSTEITLNWLSSADWTYRVESSSDLQPLWNEVLSGIEATPPVNSITMTVPPGKSRLFFRVMGW</sequence>
<dbReference type="InterPro" id="IPR054363">
    <property type="entry name" value="GH95_cat"/>
</dbReference>
<name>A0A851GR77_9BACT</name>
<dbReference type="PANTHER" id="PTHR31084">
    <property type="entry name" value="ALPHA-L-FUCOSIDASE 2"/>
    <property type="match status" value="1"/>
</dbReference>
<dbReference type="GO" id="GO:0004560">
    <property type="term" value="F:alpha-L-fucosidase activity"/>
    <property type="evidence" value="ECO:0007669"/>
    <property type="project" value="TreeGrafter"/>
</dbReference>
<evidence type="ECO:0000313" key="3">
    <source>
        <dbReference type="Proteomes" id="UP000557872"/>
    </source>
</evidence>
<proteinExistence type="predicted"/>
<dbReference type="RefSeq" id="WP_178934644.1">
    <property type="nucleotide sequence ID" value="NZ_JACBAZ010000013.1"/>
</dbReference>
<dbReference type="InterPro" id="IPR012341">
    <property type="entry name" value="6hp_glycosidase-like_sf"/>
</dbReference>
<dbReference type="Gene3D" id="2.60.120.260">
    <property type="entry name" value="Galactose-binding domain-like"/>
    <property type="match status" value="1"/>
</dbReference>
<dbReference type="GO" id="GO:0005975">
    <property type="term" value="P:carbohydrate metabolic process"/>
    <property type="evidence" value="ECO:0007669"/>
    <property type="project" value="InterPro"/>
</dbReference>
<gene>
    <name evidence="2" type="ORF">HW115_17905</name>
</gene>
<dbReference type="SUPFAM" id="SSF48208">
    <property type="entry name" value="Six-hairpin glycosidases"/>
    <property type="match status" value="1"/>
</dbReference>
<dbReference type="EMBL" id="JACBAZ010000013">
    <property type="protein sequence ID" value="NWK57497.1"/>
    <property type="molecule type" value="Genomic_DNA"/>
</dbReference>
<accession>A0A851GR77</accession>
<dbReference type="Gene3D" id="2.70.98.50">
    <property type="entry name" value="putative glycoside hydrolase family protein from bacillus halodurans"/>
    <property type="match status" value="1"/>
</dbReference>
<dbReference type="PANTHER" id="PTHR31084:SF0">
    <property type="entry name" value="ALPHA-L-FUCOSIDASE 2"/>
    <property type="match status" value="1"/>
</dbReference>
<dbReference type="Proteomes" id="UP000557872">
    <property type="component" value="Unassembled WGS sequence"/>
</dbReference>
<keyword evidence="3" id="KW-1185">Reference proteome</keyword>
<protein>
    <recommendedName>
        <fullName evidence="1">Glycosyl hydrolase family 95 catalytic domain-containing protein</fullName>
    </recommendedName>
</protein>
<comment type="caution">
    <text evidence="2">The sequence shown here is derived from an EMBL/GenBank/DDBJ whole genome shotgun (WGS) entry which is preliminary data.</text>
</comment>
<evidence type="ECO:0000259" key="1">
    <source>
        <dbReference type="Pfam" id="PF22124"/>
    </source>
</evidence>
<dbReference type="InterPro" id="IPR013780">
    <property type="entry name" value="Glyco_hydro_b"/>
</dbReference>
<feature type="domain" description="Glycosyl hydrolase family 95 catalytic" evidence="1">
    <location>
        <begin position="284"/>
        <end position="646"/>
    </location>
</feature>
<dbReference type="Gene3D" id="1.50.10.10">
    <property type="match status" value="1"/>
</dbReference>
<evidence type="ECO:0000313" key="2">
    <source>
        <dbReference type="EMBL" id="NWK57497.1"/>
    </source>
</evidence>
<dbReference type="InterPro" id="IPR008928">
    <property type="entry name" value="6-hairpin_glycosidase_sf"/>
</dbReference>
<reference evidence="2 3" key="1">
    <citation type="submission" date="2020-07" db="EMBL/GenBank/DDBJ databases">
        <title>Roseicoccus Jingziensis gen. nov., sp. nov., isolated from coastal seawater.</title>
        <authorList>
            <person name="Feng X."/>
        </authorList>
    </citation>
    <scope>NUCLEOTIDE SEQUENCE [LARGE SCALE GENOMIC DNA]</scope>
    <source>
        <strain evidence="2 3">N1E253</strain>
    </source>
</reference>
<dbReference type="AlphaFoldDB" id="A0A851GR77"/>
<dbReference type="Pfam" id="PF22124">
    <property type="entry name" value="Glyco_hydro_95_cat"/>
    <property type="match status" value="1"/>
</dbReference>
<organism evidence="2 3">
    <name type="scientific">Oceaniferula marina</name>
    <dbReference type="NCBI Taxonomy" id="2748318"/>
    <lineage>
        <taxon>Bacteria</taxon>
        <taxon>Pseudomonadati</taxon>
        <taxon>Verrucomicrobiota</taxon>
        <taxon>Verrucomicrobiia</taxon>
        <taxon>Verrucomicrobiales</taxon>
        <taxon>Verrucomicrobiaceae</taxon>
        <taxon>Oceaniferula</taxon>
    </lineage>
</organism>
<dbReference type="Gene3D" id="2.60.40.1180">
    <property type="entry name" value="Golgi alpha-mannosidase II"/>
    <property type="match status" value="1"/>
</dbReference>